<name>A0A8J5Y1T6_9ROSI</name>
<dbReference type="Pfam" id="PF14223">
    <property type="entry name" value="Retrotran_gag_2"/>
    <property type="match status" value="1"/>
</dbReference>
<feature type="region of interest" description="Disordered" evidence="1">
    <location>
        <begin position="190"/>
        <end position="226"/>
    </location>
</feature>
<organism evidence="3 4">
    <name type="scientific">Gossypium anomalum</name>
    <dbReference type="NCBI Taxonomy" id="47600"/>
    <lineage>
        <taxon>Eukaryota</taxon>
        <taxon>Viridiplantae</taxon>
        <taxon>Streptophyta</taxon>
        <taxon>Embryophyta</taxon>
        <taxon>Tracheophyta</taxon>
        <taxon>Spermatophyta</taxon>
        <taxon>Magnoliopsida</taxon>
        <taxon>eudicotyledons</taxon>
        <taxon>Gunneridae</taxon>
        <taxon>Pentapetalae</taxon>
        <taxon>rosids</taxon>
        <taxon>malvids</taxon>
        <taxon>Malvales</taxon>
        <taxon>Malvaceae</taxon>
        <taxon>Malvoideae</taxon>
        <taxon>Gossypium</taxon>
    </lineage>
</organism>
<dbReference type="AlphaFoldDB" id="A0A8J5Y1T6"/>
<feature type="compositionally biased region" description="Basic residues" evidence="1">
    <location>
        <begin position="212"/>
        <end position="222"/>
    </location>
</feature>
<dbReference type="InterPro" id="IPR039537">
    <property type="entry name" value="Retrotran_Ty1/copia-like"/>
</dbReference>
<dbReference type="PANTHER" id="PTHR42648">
    <property type="entry name" value="TRANSPOSASE, PUTATIVE-RELATED"/>
    <property type="match status" value="1"/>
</dbReference>
<evidence type="ECO:0000313" key="3">
    <source>
        <dbReference type="EMBL" id="KAG8480776.1"/>
    </source>
</evidence>
<evidence type="ECO:0000259" key="2">
    <source>
        <dbReference type="PROSITE" id="PS50994"/>
    </source>
</evidence>
<accession>A0A8J5Y1T6</accession>
<dbReference type="SUPFAM" id="SSF53098">
    <property type="entry name" value="Ribonuclease H-like"/>
    <property type="match status" value="1"/>
</dbReference>
<dbReference type="PANTHER" id="PTHR42648:SF26">
    <property type="entry name" value="INTEGRASE CATALYTIC DOMAIN-CONTAINING PROTEIN"/>
    <property type="match status" value="1"/>
</dbReference>
<dbReference type="Gene3D" id="3.30.420.10">
    <property type="entry name" value="Ribonuclease H-like superfamily/Ribonuclease H"/>
    <property type="match status" value="1"/>
</dbReference>
<sequence length="672" mass="74909">MFLEGTVSIPPRMLVNEEGVSDENPLYVRYEQQDSALAEWLLSTISPTLHNQLVGSSGSSCELWQALMRIFGSHSTTKAIRYRSLLHNIHKNELSMSAYLAEIKHLFDSLAGCGQCVTMKEQQSAILNGLPPEFDHVVSIITTSRVPFDLQGITTALLDAEARQQGHFAQTVFSANVAAAVHKDVPVPSVPSYAGQPAPDMFRSSRGSQSSRRGRGRGRRGSGTRPQCQICGKFGHLARRYFYRYDSASDGEGENSSFRDNTESWARSSHMGRKPIQAYMCCMNDGLHSSYYAHNPPIFIGQASRGSSGSGSDCMHRRSGLISQSICSTNGHGIQSHGSPRIAVPSTVVDPAWYPDSGATTHMTNDSAKLSDARLYNGGGKDLKTHQTLLCGSELNGLYRFDIVKSNFAFNTESTALPESFQQQGSDVQFDKWHRRLGHPSWDVVHIILTSCNIRILTRKNYTLCNACELGKGHKLPFRSSDYVYTAPLELVVADVWGPAPCFSSGYQYYLSFVDSFSRHTWIYFLKKKSDAFSAFLSFKKYIELQLGVKLKQHQTDGGSEFRSFDVYLKQCGIGHCVSCPHTSDQNGLVERRHRQIVETGLVLLAQASLLISYWADAFATAVYIMNRLLTKSLAGVSPCEQLFGHKPDYQQLRVFGCLYYPLFRPYNHHKL</sequence>
<reference evidence="3 4" key="1">
    <citation type="journal article" date="2021" name="bioRxiv">
        <title>The Gossypium anomalum genome as a resource for cotton improvement and evolutionary analysis of hybrid incompatibility.</title>
        <authorList>
            <person name="Grover C.E."/>
            <person name="Yuan D."/>
            <person name="Arick M.A."/>
            <person name="Miller E.R."/>
            <person name="Hu G."/>
            <person name="Peterson D.G."/>
            <person name="Wendel J.F."/>
            <person name="Udall J.A."/>
        </authorList>
    </citation>
    <scope>NUCLEOTIDE SEQUENCE [LARGE SCALE GENOMIC DNA]</scope>
    <source>
        <strain evidence="3">JFW-Udall</strain>
        <tissue evidence="3">Leaf</tissue>
    </source>
</reference>
<dbReference type="EMBL" id="JAHUZN010000010">
    <property type="protein sequence ID" value="KAG8480776.1"/>
    <property type="molecule type" value="Genomic_DNA"/>
</dbReference>
<dbReference type="Pfam" id="PF13976">
    <property type="entry name" value="gag_pre-integrs"/>
    <property type="match status" value="1"/>
</dbReference>
<dbReference type="InterPro" id="IPR001584">
    <property type="entry name" value="Integrase_cat-core"/>
</dbReference>
<keyword evidence="4" id="KW-1185">Reference proteome</keyword>
<comment type="caution">
    <text evidence="3">The sequence shown here is derived from an EMBL/GenBank/DDBJ whole genome shotgun (WGS) entry which is preliminary data.</text>
</comment>
<proteinExistence type="predicted"/>
<dbReference type="GO" id="GO:0015074">
    <property type="term" value="P:DNA integration"/>
    <property type="evidence" value="ECO:0007669"/>
    <property type="project" value="InterPro"/>
</dbReference>
<dbReference type="InterPro" id="IPR025724">
    <property type="entry name" value="GAG-pre-integrase_dom"/>
</dbReference>
<gene>
    <name evidence="3" type="ORF">CXB51_025437</name>
</gene>
<evidence type="ECO:0000313" key="4">
    <source>
        <dbReference type="Proteomes" id="UP000701853"/>
    </source>
</evidence>
<dbReference type="GO" id="GO:0003676">
    <property type="term" value="F:nucleic acid binding"/>
    <property type="evidence" value="ECO:0007669"/>
    <property type="project" value="InterPro"/>
</dbReference>
<evidence type="ECO:0000256" key="1">
    <source>
        <dbReference type="SAM" id="MobiDB-lite"/>
    </source>
</evidence>
<dbReference type="PROSITE" id="PS50994">
    <property type="entry name" value="INTEGRASE"/>
    <property type="match status" value="1"/>
</dbReference>
<dbReference type="Pfam" id="PF00665">
    <property type="entry name" value="rve"/>
    <property type="match status" value="1"/>
</dbReference>
<dbReference type="InterPro" id="IPR036397">
    <property type="entry name" value="RNaseH_sf"/>
</dbReference>
<dbReference type="Proteomes" id="UP000701853">
    <property type="component" value="Chromosome 10"/>
</dbReference>
<protein>
    <recommendedName>
        <fullName evidence="2">Integrase catalytic domain-containing protein</fullName>
    </recommendedName>
</protein>
<dbReference type="OrthoDB" id="1737296at2759"/>
<dbReference type="InterPro" id="IPR012337">
    <property type="entry name" value="RNaseH-like_sf"/>
</dbReference>
<feature type="domain" description="Integrase catalytic" evidence="2">
    <location>
        <begin position="484"/>
        <end position="647"/>
    </location>
</feature>